<evidence type="ECO:0000313" key="3">
    <source>
        <dbReference type="Proteomes" id="UP001597090"/>
    </source>
</evidence>
<dbReference type="InterPro" id="IPR011335">
    <property type="entry name" value="Restrct_endonuc-II-like"/>
</dbReference>
<evidence type="ECO:0000259" key="1">
    <source>
        <dbReference type="Pfam" id="PF04480"/>
    </source>
</evidence>
<keyword evidence="3" id="KW-1185">Reference proteome</keyword>
<dbReference type="InterPro" id="IPR047216">
    <property type="entry name" value="Endonuclease_DUF559_bact"/>
</dbReference>
<accession>A0ABW2YN70</accession>
<dbReference type="PANTHER" id="PTHR38590:SF1">
    <property type="entry name" value="BLL0828 PROTEIN"/>
    <property type="match status" value="1"/>
</dbReference>
<feature type="domain" description="DUF559" evidence="1">
    <location>
        <begin position="14"/>
        <end position="116"/>
    </location>
</feature>
<dbReference type="SUPFAM" id="SSF52980">
    <property type="entry name" value="Restriction endonuclease-like"/>
    <property type="match status" value="1"/>
</dbReference>
<protein>
    <submittedName>
        <fullName evidence="2">Endonuclease domain-containing protein</fullName>
    </submittedName>
</protein>
<dbReference type="GO" id="GO:0004519">
    <property type="term" value="F:endonuclease activity"/>
    <property type="evidence" value="ECO:0007669"/>
    <property type="project" value="UniProtKB-KW"/>
</dbReference>
<dbReference type="Gene3D" id="3.40.960.10">
    <property type="entry name" value="VSR Endonuclease"/>
    <property type="match status" value="1"/>
</dbReference>
<dbReference type="RefSeq" id="WP_386811958.1">
    <property type="nucleotide sequence ID" value="NZ_JBHTIH010000003.1"/>
</dbReference>
<dbReference type="PANTHER" id="PTHR38590">
    <property type="entry name" value="BLL0828 PROTEIN"/>
    <property type="match status" value="1"/>
</dbReference>
<dbReference type="Proteomes" id="UP001597090">
    <property type="component" value="Unassembled WGS sequence"/>
</dbReference>
<dbReference type="EMBL" id="JBHTIH010000003">
    <property type="protein sequence ID" value="MFD0738934.1"/>
    <property type="molecule type" value="Genomic_DNA"/>
</dbReference>
<keyword evidence="2" id="KW-0540">Nuclease</keyword>
<dbReference type="CDD" id="cd01038">
    <property type="entry name" value="Endonuclease_DUF559"/>
    <property type="match status" value="1"/>
</dbReference>
<dbReference type="InterPro" id="IPR007569">
    <property type="entry name" value="DUF559"/>
</dbReference>
<comment type="caution">
    <text evidence="2">The sequence shown here is derived from an EMBL/GenBank/DDBJ whole genome shotgun (WGS) entry which is preliminary data.</text>
</comment>
<keyword evidence="2" id="KW-0378">Hydrolase</keyword>
<sequence length="132" mass="15265">MDEHSRPPLPTLTRDKARELRRESTDAEHKLWRHLRGGQLGGLKFRRQHPIPPYIVDFYCDAAKLVVELDGSQHTEENDRVRTRFLEARGLKVLRFWDNDVLMQTQAVFEAIFNAVAHRTLTPTPLPVGEGL</sequence>
<name>A0ABW2YN70_9GAMM</name>
<proteinExistence type="predicted"/>
<gene>
    <name evidence="2" type="ORF">ACFQZQ_06530</name>
</gene>
<reference evidence="3" key="1">
    <citation type="journal article" date="2019" name="Int. J. Syst. Evol. Microbiol.">
        <title>The Global Catalogue of Microorganisms (GCM) 10K type strain sequencing project: providing services to taxonomists for standard genome sequencing and annotation.</title>
        <authorList>
            <consortium name="The Broad Institute Genomics Platform"/>
            <consortium name="The Broad Institute Genome Sequencing Center for Infectious Disease"/>
            <person name="Wu L."/>
            <person name="Ma J."/>
        </authorList>
    </citation>
    <scope>NUCLEOTIDE SEQUENCE [LARGE SCALE GENOMIC DNA]</scope>
    <source>
        <strain evidence="3">CCUG 55491</strain>
    </source>
</reference>
<evidence type="ECO:0000313" key="2">
    <source>
        <dbReference type="EMBL" id="MFD0738934.1"/>
    </source>
</evidence>
<dbReference type="Pfam" id="PF04480">
    <property type="entry name" value="DUF559"/>
    <property type="match status" value="1"/>
</dbReference>
<organism evidence="2 3">
    <name type="scientific">Lysobacter koreensis</name>
    <dbReference type="NCBI Taxonomy" id="266122"/>
    <lineage>
        <taxon>Bacteria</taxon>
        <taxon>Pseudomonadati</taxon>
        <taxon>Pseudomonadota</taxon>
        <taxon>Gammaproteobacteria</taxon>
        <taxon>Lysobacterales</taxon>
        <taxon>Lysobacteraceae</taxon>
        <taxon>Lysobacter</taxon>
    </lineage>
</organism>
<keyword evidence="2" id="KW-0255">Endonuclease</keyword>